<accession>M7AXJ3</accession>
<dbReference type="GO" id="GO:0005096">
    <property type="term" value="F:GTPase activator activity"/>
    <property type="evidence" value="ECO:0007669"/>
    <property type="project" value="UniProtKB-KW"/>
</dbReference>
<dbReference type="STRING" id="8469.M7AXJ3"/>
<name>M7AXJ3_CHEMY</name>
<dbReference type="InterPro" id="IPR000195">
    <property type="entry name" value="Rab-GAP-TBC_dom"/>
</dbReference>
<dbReference type="Proteomes" id="UP000031443">
    <property type="component" value="Unassembled WGS sequence"/>
</dbReference>
<evidence type="ECO:0000256" key="2">
    <source>
        <dbReference type="SAM" id="MobiDB-lite"/>
    </source>
</evidence>
<dbReference type="Pfam" id="PF00566">
    <property type="entry name" value="RabGAP-TBC"/>
    <property type="match status" value="1"/>
</dbReference>
<protein>
    <submittedName>
        <fullName evidence="4">TBC1 domain family member 15</fullName>
    </submittedName>
</protein>
<evidence type="ECO:0000256" key="1">
    <source>
        <dbReference type="ARBA" id="ARBA00022468"/>
    </source>
</evidence>
<keyword evidence="5" id="KW-1185">Reference proteome</keyword>
<sequence length="451" mass="51285">MGEDGLGEGCDWPPAARGPSCTRIPHTYGTKQSVGLWEMKGGVVLQLLLHWLRALRASIGILLRLAERALHRVPRCRLLRALHPWPRHHDGAPTSRGIVAVWQRGAAGTGGWSGIQEQPPRRHPDGDCTCTHGPEFQLPETSSIQSLFDGDGRLDLAGLRKVIYETGTDASERKATWKFLFGVYPADSTTEERRQLDQQLVASYRSMKNAWKQQFPSARRMEVQSDLELSLAIKKYEEQQEKEAAKVPAVHGLWLQSINQPQFWASLRDIDADLPRTDRHRSFFQRQGLVKLLYLREILITFAAFHQETTEELLRHVDPELYHHIARTSKERLLFCLSWLLLQFQRELGHEDALRVMEISALEGDSTELAARLLPNCREGKDGLAPQQDRVSFEVLLCVALLIQHRQQLLQYQHVHDFFLFAHRLTRLPPDALTKGSSTTPDAVPPIPALF</sequence>
<dbReference type="EMBL" id="KB551017">
    <property type="protein sequence ID" value="EMP30236.1"/>
    <property type="molecule type" value="Genomic_DNA"/>
</dbReference>
<evidence type="ECO:0000313" key="4">
    <source>
        <dbReference type="EMBL" id="EMP30236.1"/>
    </source>
</evidence>
<keyword evidence="1" id="KW-0343">GTPase activation</keyword>
<dbReference type="InterPro" id="IPR035969">
    <property type="entry name" value="Rab-GAP_TBC_sf"/>
</dbReference>
<feature type="region of interest" description="Disordered" evidence="2">
    <location>
        <begin position="432"/>
        <end position="451"/>
    </location>
</feature>
<proteinExistence type="predicted"/>
<reference evidence="5" key="1">
    <citation type="journal article" date="2013" name="Nat. Genet.">
        <title>The draft genomes of soft-shell turtle and green sea turtle yield insights into the development and evolution of the turtle-specific body plan.</title>
        <authorList>
            <person name="Wang Z."/>
            <person name="Pascual-Anaya J."/>
            <person name="Zadissa A."/>
            <person name="Li W."/>
            <person name="Niimura Y."/>
            <person name="Huang Z."/>
            <person name="Li C."/>
            <person name="White S."/>
            <person name="Xiong Z."/>
            <person name="Fang D."/>
            <person name="Wang B."/>
            <person name="Ming Y."/>
            <person name="Chen Y."/>
            <person name="Zheng Y."/>
            <person name="Kuraku S."/>
            <person name="Pignatelli M."/>
            <person name="Herrero J."/>
            <person name="Beal K."/>
            <person name="Nozawa M."/>
            <person name="Li Q."/>
            <person name="Wang J."/>
            <person name="Zhang H."/>
            <person name="Yu L."/>
            <person name="Shigenobu S."/>
            <person name="Wang J."/>
            <person name="Liu J."/>
            <person name="Flicek P."/>
            <person name="Searle S."/>
            <person name="Wang J."/>
            <person name="Kuratani S."/>
            <person name="Yin Y."/>
            <person name="Aken B."/>
            <person name="Zhang G."/>
            <person name="Irie N."/>
        </authorList>
    </citation>
    <scope>NUCLEOTIDE SEQUENCE [LARGE SCALE GENOMIC DNA]</scope>
</reference>
<feature type="domain" description="Rab-GAP TBC" evidence="3">
    <location>
        <begin position="167"/>
        <end position="364"/>
    </location>
</feature>
<organism evidence="4 5">
    <name type="scientific">Chelonia mydas</name>
    <name type="common">Green sea-turtle</name>
    <name type="synonym">Chelonia agassizi</name>
    <dbReference type="NCBI Taxonomy" id="8469"/>
    <lineage>
        <taxon>Eukaryota</taxon>
        <taxon>Metazoa</taxon>
        <taxon>Chordata</taxon>
        <taxon>Craniata</taxon>
        <taxon>Vertebrata</taxon>
        <taxon>Euteleostomi</taxon>
        <taxon>Archelosauria</taxon>
        <taxon>Testudinata</taxon>
        <taxon>Testudines</taxon>
        <taxon>Cryptodira</taxon>
        <taxon>Durocryptodira</taxon>
        <taxon>Americhelydia</taxon>
        <taxon>Chelonioidea</taxon>
        <taxon>Cheloniidae</taxon>
        <taxon>Chelonia</taxon>
    </lineage>
</organism>
<dbReference type="PANTHER" id="PTHR22957:SF466">
    <property type="entry name" value="SI:DKEY-238D18.4"/>
    <property type="match status" value="1"/>
</dbReference>
<evidence type="ECO:0000313" key="5">
    <source>
        <dbReference type="Proteomes" id="UP000031443"/>
    </source>
</evidence>
<dbReference type="PROSITE" id="PS50086">
    <property type="entry name" value="TBC_RABGAP"/>
    <property type="match status" value="1"/>
</dbReference>
<dbReference type="AlphaFoldDB" id="M7AXJ3"/>
<evidence type="ECO:0000259" key="3">
    <source>
        <dbReference type="PROSITE" id="PS50086"/>
    </source>
</evidence>
<dbReference type="PANTHER" id="PTHR22957">
    <property type="entry name" value="TBC1 DOMAIN FAMILY MEMBER GTPASE-ACTIVATING PROTEIN"/>
    <property type="match status" value="1"/>
</dbReference>
<dbReference type="Gene3D" id="1.10.472.80">
    <property type="entry name" value="Ypt/Rab-GAP domain of gyp1p, domain 3"/>
    <property type="match status" value="1"/>
</dbReference>
<gene>
    <name evidence="4" type="ORF">UY3_12656</name>
</gene>
<dbReference type="SUPFAM" id="SSF47923">
    <property type="entry name" value="Ypt/Rab-GAP domain of gyp1p"/>
    <property type="match status" value="2"/>
</dbReference>